<keyword evidence="4" id="KW-0456">Lyase</keyword>
<gene>
    <name evidence="6" type="ORF">GCM10007879_30510</name>
</gene>
<dbReference type="SUPFAM" id="SSF51316">
    <property type="entry name" value="Mss4-like"/>
    <property type="match status" value="1"/>
</dbReference>
<name>A0ABQ5UXV4_9HYPH</name>
<comment type="similarity">
    <text evidence="1">Belongs to the Gfa family.</text>
</comment>
<comment type="caution">
    <text evidence="6">The sequence shown here is derived from an EMBL/GenBank/DDBJ whole genome shotgun (WGS) entry which is preliminary data.</text>
</comment>
<keyword evidence="3" id="KW-0862">Zinc</keyword>
<dbReference type="RefSeq" id="WP_379863194.1">
    <property type="nucleotide sequence ID" value="NZ_JBHMDU010000002.1"/>
</dbReference>
<evidence type="ECO:0000256" key="3">
    <source>
        <dbReference type="ARBA" id="ARBA00022833"/>
    </source>
</evidence>
<dbReference type="InterPro" id="IPR011057">
    <property type="entry name" value="Mss4-like_sf"/>
</dbReference>
<proteinExistence type="inferred from homology"/>
<dbReference type="Gene3D" id="3.90.1590.10">
    <property type="entry name" value="glutathione-dependent formaldehyde- activating enzyme (gfa)"/>
    <property type="match status" value="1"/>
</dbReference>
<evidence type="ECO:0000259" key="5">
    <source>
        <dbReference type="PROSITE" id="PS51891"/>
    </source>
</evidence>
<keyword evidence="7" id="KW-1185">Reference proteome</keyword>
<dbReference type="PANTHER" id="PTHR33337">
    <property type="entry name" value="GFA DOMAIN-CONTAINING PROTEIN"/>
    <property type="match status" value="1"/>
</dbReference>
<feature type="domain" description="CENP-V/GFA" evidence="5">
    <location>
        <begin position="3"/>
        <end position="120"/>
    </location>
</feature>
<reference evidence="6" key="2">
    <citation type="submission" date="2023-01" db="EMBL/GenBank/DDBJ databases">
        <title>Draft genome sequence of Maritalea porphyrae strain NBRC 107169.</title>
        <authorList>
            <person name="Sun Q."/>
            <person name="Mori K."/>
        </authorList>
    </citation>
    <scope>NUCLEOTIDE SEQUENCE</scope>
    <source>
        <strain evidence="6">NBRC 107169</strain>
    </source>
</reference>
<organism evidence="6 7">
    <name type="scientific">Maritalea porphyrae</name>
    <dbReference type="NCBI Taxonomy" id="880732"/>
    <lineage>
        <taxon>Bacteria</taxon>
        <taxon>Pseudomonadati</taxon>
        <taxon>Pseudomonadota</taxon>
        <taxon>Alphaproteobacteria</taxon>
        <taxon>Hyphomicrobiales</taxon>
        <taxon>Devosiaceae</taxon>
        <taxon>Maritalea</taxon>
    </lineage>
</organism>
<sequence length="132" mass="14810">MTKTGQCHCGAVTFEVDAEPVRMAQCHCEACRRLTGTGHVVHAFFRREDVKISGTTKSHKSISDAGNTRTRHFCPECGSRLFAENSKTPGALGVSVGAFDNSEWFKPEVILYYSQRPKWDPVDDTIEKHEFM</sequence>
<accession>A0ABQ5UXV4</accession>
<evidence type="ECO:0000313" key="6">
    <source>
        <dbReference type="EMBL" id="GLQ18802.1"/>
    </source>
</evidence>
<evidence type="ECO:0000256" key="1">
    <source>
        <dbReference type="ARBA" id="ARBA00005495"/>
    </source>
</evidence>
<keyword evidence="2" id="KW-0479">Metal-binding</keyword>
<reference evidence="6" key="1">
    <citation type="journal article" date="2014" name="Int. J. Syst. Evol. Microbiol.">
        <title>Complete genome of a new Firmicutes species belonging to the dominant human colonic microbiota ('Ruminococcus bicirculans') reveals two chromosomes and a selective capacity to utilize plant glucans.</title>
        <authorList>
            <consortium name="NISC Comparative Sequencing Program"/>
            <person name="Wegmann U."/>
            <person name="Louis P."/>
            <person name="Goesmann A."/>
            <person name="Henrissat B."/>
            <person name="Duncan S.H."/>
            <person name="Flint H.J."/>
        </authorList>
    </citation>
    <scope>NUCLEOTIDE SEQUENCE</scope>
    <source>
        <strain evidence="6">NBRC 107169</strain>
    </source>
</reference>
<evidence type="ECO:0000256" key="4">
    <source>
        <dbReference type="ARBA" id="ARBA00023239"/>
    </source>
</evidence>
<evidence type="ECO:0000313" key="7">
    <source>
        <dbReference type="Proteomes" id="UP001161405"/>
    </source>
</evidence>
<evidence type="ECO:0000256" key="2">
    <source>
        <dbReference type="ARBA" id="ARBA00022723"/>
    </source>
</evidence>
<protein>
    <recommendedName>
        <fullName evidence="5">CENP-V/GFA domain-containing protein</fullName>
    </recommendedName>
</protein>
<dbReference type="PROSITE" id="PS51891">
    <property type="entry name" value="CENP_V_GFA"/>
    <property type="match status" value="1"/>
</dbReference>
<dbReference type="Pfam" id="PF04828">
    <property type="entry name" value="GFA"/>
    <property type="match status" value="1"/>
</dbReference>
<dbReference type="InterPro" id="IPR006913">
    <property type="entry name" value="CENP-V/GFA"/>
</dbReference>
<dbReference type="Proteomes" id="UP001161405">
    <property type="component" value="Unassembled WGS sequence"/>
</dbReference>
<dbReference type="PANTHER" id="PTHR33337:SF40">
    <property type="entry name" value="CENP-V_GFA DOMAIN-CONTAINING PROTEIN-RELATED"/>
    <property type="match status" value="1"/>
</dbReference>
<dbReference type="EMBL" id="BSNI01000002">
    <property type="protein sequence ID" value="GLQ18802.1"/>
    <property type="molecule type" value="Genomic_DNA"/>
</dbReference>